<gene>
    <name evidence="1" type="ORF">SAMN03080606_03047</name>
</gene>
<keyword evidence="2" id="KW-1185">Reference proteome</keyword>
<dbReference type="NCBIfam" id="NF006160">
    <property type="entry name" value="PRK08304.1"/>
    <property type="match status" value="1"/>
</dbReference>
<dbReference type="AlphaFoldDB" id="A0A1G5JUW0"/>
<sequence length="269" mass="29109">MVALKKIGRQTIKFLNPPSILTTASIVGPKEGEGPLAQYYDEVLEDDLFGEDSWEKAESKLVKEAVKIAIRKAKLKIPDIEFMLGGDLLNQLMSTSFAARDLEIPFYGLYGACSTMAESLNLAAVLIDGGYADKVVATTSSHFSSAERQFRYPLELGNQRAPTAQWTVTGSGAAILTSNGNGPFITYSTIGKVIDFGIVDSNNMGAAMAPAAANTITTHLMDTGLQPKEYDLIITGDLGKYGRDIAIELMKKEGFEIVKNFTDCGIENF</sequence>
<dbReference type="Pfam" id="PF07451">
    <property type="entry name" value="SpoVAD"/>
    <property type="match status" value="1"/>
</dbReference>
<dbReference type="InterPro" id="IPR010894">
    <property type="entry name" value="SpoVAD"/>
</dbReference>
<accession>A0A1G5JUW0</accession>
<dbReference type="InterPro" id="IPR038369">
    <property type="entry name" value="SpoVAD_sf"/>
</dbReference>
<evidence type="ECO:0000313" key="2">
    <source>
        <dbReference type="Proteomes" id="UP000198636"/>
    </source>
</evidence>
<dbReference type="EMBL" id="FMUS01000022">
    <property type="protein sequence ID" value="SCY92183.1"/>
    <property type="molecule type" value="Genomic_DNA"/>
</dbReference>
<organism evidence="1 2">
    <name type="scientific">Alkaliphilus peptidifermentans DSM 18978</name>
    <dbReference type="NCBI Taxonomy" id="1120976"/>
    <lineage>
        <taxon>Bacteria</taxon>
        <taxon>Bacillati</taxon>
        <taxon>Bacillota</taxon>
        <taxon>Clostridia</taxon>
        <taxon>Peptostreptococcales</taxon>
        <taxon>Natronincolaceae</taxon>
        <taxon>Alkaliphilus</taxon>
    </lineage>
</organism>
<reference evidence="1 2" key="1">
    <citation type="submission" date="2016-10" db="EMBL/GenBank/DDBJ databases">
        <authorList>
            <person name="de Groot N.N."/>
        </authorList>
    </citation>
    <scope>NUCLEOTIDE SEQUENCE [LARGE SCALE GENOMIC DNA]</scope>
    <source>
        <strain evidence="1 2">DSM 18978</strain>
    </source>
</reference>
<dbReference type="STRING" id="1120976.SAMN03080606_03047"/>
<dbReference type="Proteomes" id="UP000198636">
    <property type="component" value="Unassembled WGS sequence"/>
</dbReference>
<evidence type="ECO:0000313" key="1">
    <source>
        <dbReference type="EMBL" id="SCY92183.1"/>
    </source>
</evidence>
<name>A0A1G5JUW0_9FIRM</name>
<proteinExistence type="predicted"/>
<dbReference type="Gene3D" id="3.40.47.40">
    <property type="entry name" value="Stage V sporulation protein AD"/>
    <property type="match status" value="1"/>
</dbReference>
<dbReference type="GO" id="GO:0016746">
    <property type="term" value="F:acyltransferase activity"/>
    <property type="evidence" value="ECO:0007669"/>
    <property type="project" value="InterPro"/>
</dbReference>
<protein>
    <submittedName>
        <fullName evidence="1">Stage V sporulation protein AD</fullName>
    </submittedName>
</protein>
<dbReference type="SUPFAM" id="SSF53901">
    <property type="entry name" value="Thiolase-like"/>
    <property type="match status" value="1"/>
</dbReference>
<dbReference type="InterPro" id="IPR016039">
    <property type="entry name" value="Thiolase-like"/>
</dbReference>